<keyword evidence="3" id="KW-1185">Reference proteome</keyword>
<keyword evidence="1" id="KW-0812">Transmembrane</keyword>
<accession>G8RKA6</accession>
<dbReference type="eggNOG" id="COG2304">
    <property type="taxonomic scope" value="Bacteria"/>
</dbReference>
<evidence type="ECO:0000313" key="2">
    <source>
        <dbReference type="EMBL" id="AEV72331.1"/>
    </source>
</evidence>
<keyword evidence="1" id="KW-0472">Membrane</keyword>
<organism evidence="2 3">
    <name type="scientific">Mycolicibacterium rhodesiae (strain NBB3)</name>
    <name type="common">Mycobacterium rhodesiae</name>
    <dbReference type="NCBI Taxonomy" id="710685"/>
    <lineage>
        <taxon>Bacteria</taxon>
        <taxon>Bacillati</taxon>
        <taxon>Actinomycetota</taxon>
        <taxon>Actinomycetes</taxon>
        <taxon>Mycobacteriales</taxon>
        <taxon>Mycobacteriaceae</taxon>
        <taxon>Mycolicibacterium</taxon>
    </lineage>
</organism>
<dbReference type="EMBL" id="CP003169">
    <property type="protein sequence ID" value="AEV72331.1"/>
    <property type="molecule type" value="Genomic_DNA"/>
</dbReference>
<dbReference type="Proteomes" id="UP000005442">
    <property type="component" value="Chromosome"/>
</dbReference>
<sequence>MTLHPVLPPLLLAAAAVLVAGQFVALRRWRRSARSRMMLWRWLLVTCAAALLVLAATRVVLTGDDESATRSAGDTDPNVFLVVDRSPDMAVEDIDGRSRMDVAREDLQALIDRYPRARFAVIGFASAPTLQWPLSADTWSLRPVLDTITPYAYRPDAVTQTNAGAASTVLRYQLISAVQQYPRAATLVFYLGAGARESELPAREFVPPADSVDGGAVLGYGTPAGGPIPDTEIARSPIDDGTLRTVAGQLGVPFIARADGALPSEQLPDAMGASDATAIASTGGQTETYWLPALGAAVLILIELYFVLRDFRRSRYVSVDVMP</sequence>
<dbReference type="OrthoDB" id="9814325at2"/>
<feature type="transmembrane region" description="Helical" evidence="1">
    <location>
        <begin position="289"/>
        <end position="308"/>
    </location>
</feature>
<evidence type="ECO:0000256" key="1">
    <source>
        <dbReference type="SAM" id="Phobius"/>
    </source>
</evidence>
<dbReference type="HOGENOM" id="CLU_069615_0_0_11"/>
<evidence type="ECO:0000313" key="3">
    <source>
        <dbReference type="Proteomes" id="UP000005442"/>
    </source>
</evidence>
<name>G8RKA6_MYCRN</name>
<dbReference type="InterPro" id="IPR036465">
    <property type="entry name" value="vWFA_dom_sf"/>
</dbReference>
<feature type="transmembrane region" description="Helical" evidence="1">
    <location>
        <begin position="6"/>
        <end position="26"/>
    </location>
</feature>
<protein>
    <submittedName>
        <fullName evidence="2">Uncharacterized protein</fullName>
    </submittedName>
</protein>
<keyword evidence="1" id="KW-1133">Transmembrane helix</keyword>
<dbReference type="PATRIC" id="fig|710685.3.peg.1726"/>
<feature type="transmembrane region" description="Helical" evidence="1">
    <location>
        <begin position="38"/>
        <end position="61"/>
    </location>
</feature>
<dbReference type="AlphaFoldDB" id="G8RKA6"/>
<dbReference type="RefSeq" id="WP_014210145.1">
    <property type="nucleotide sequence ID" value="NC_016604.1"/>
</dbReference>
<dbReference type="Gene3D" id="3.40.50.410">
    <property type="entry name" value="von Willebrand factor, type A domain"/>
    <property type="match status" value="1"/>
</dbReference>
<reference evidence="2 3" key="1">
    <citation type="submission" date="2011-12" db="EMBL/GenBank/DDBJ databases">
        <title>Complete sequence of Mycobacterium rhodesiae NBB3.</title>
        <authorList>
            <consortium name="US DOE Joint Genome Institute"/>
            <person name="Lucas S."/>
            <person name="Han J."/>
            <person name="Lapidus A."/>
            <person name="Cheng J.-F."/>
            <person name="Goodwin L."/>
            <person name="Pitluck S."/>
            <person name="Peters L."/>
            <person name="Mikhailova N."/>
            <person name="Gu W."/>
            <person name="Detter J.C."/>
            <person name="Han C."/>
            <person name="Tapia R."/>
            <person name="Land M."/>
            <person name="Hauser L."/>
            <person name="Kyrpides N."/>
            <person name="Ivanova N."/>
            <person name="Pagani I."/>
            <person name="Mattes T."/>
            <person name="Holmes A."/>
            <person name="Rutledge P."/>
            <person name="Paulsen I."/>
            <person name="Coleman N."/>
            <person name="Woyke T."/>
        </authorList>
    </citation>
    <scope>NUCLEOTIDE SEQUENCE [LARGE SCALE GENOMIC DNA]</scope>
    <source>
        <strain evidence="2 3">NBB3</strain>
    </source>
</reference>
<proteinExistence type="predicted"/>
<dbReference type="KEGG" id="mrh:MycrhN_1718"/>
<gene>
    <name evidence="2" type="ordered locus">MycrhN_1718</name>
</gene>
<dbReference type="STRING" id="710685.MycrhN_1718"/>
<dbReference type="SUPFAM" id="SSF53300">
    <property type="entry name" value="vWA-like"/>
    <property type="match status" value="1"/>
</dbReference>